<evidence type="ECO:0000256" key="1">
    <source>
        <dbReference type="SAM" id="MobiDB-lite"/>
    </source>
</evidence>
<accession>A0A7J6MYF0</accession>
<sequence>MPLGDAVMIANDEDDIDVIIDCLNARILCAISEASYDMNEEDRPEHFTSSTGAEPPTGRQPQTALGVLSPDKSAAEQNSSVVRSDQVQELTDEVRRQRIEISRLVRLLGSKQTEIDRLNKTLASKEEPEEISTADMTIIKRRRSSRFPTDDSLAADLAIMPTPRLKPERSCENHCTIQ</sequence>
<feature type="region of interest" description="Disordered" evidence="1">
    <location>
        <begin position="39"/>
        <end position="89"/>
    </location>
</feature>
<comment type="caution">
    <text evidence="2">The sequence shown here is derived from an EMBL/GenBank/DDBJ whole genome shotgun (WGS) entry which is preliminary data.</text>
</comment>
<dbReference type="OrthoDB" id="444181at2759"/>
<evidence type="ECO:0000313" key="2">
    <source>
        <dbReference type="EMBL" id="KAF4676659.1"/>
    </source>
</evidence>
<dbReference type="EMBL" id="JAAPAO010000031">
    <property type="protein sequence ID" value="KAF4676659.1"/>
    <property type="molecule type" value="Genomic_DNA"/>
</dbReference>
<proteinExistence type="predicted"/>
<feature type="compositionally biased region" description="Polar residues" evidence="1">
    <location>
        <begin position="75"/>
        <end position="89"/>
    </location>
</feature>
<gene>
    <name evidence="2" type="ORF">FOL47_005610</name>
</gene>
<dbReference type="Proteomes" id="UP000591131">
    <property type="component" value="Unassembled WGS sequence"/>
</dbReference>
<dbReference type="AlphaFoldDB" id="A0A7J6MYF0"/>
<keyword evidence="3" id="KW-1185">Reference proteome</keyword>
<name>A0A7J6MYF0_PERCH</name>
<evidence type="ECO:0000313" key="3">
    <source>
        <dbReference type="Proteomes" id="UP000591131"/>
    </source>
</evidence>
<reference evidence="2 3" key="1">
    <citation type="submission" date="2020-04" db="EMBL/GenBank/DDBJ databases">
        <title>Perkinsus chesapeaki whole genome sequence.</title>
        <authorList>
            <person name="Bogema D.R."/>
        </authorList>
    </citation>
    <scope>NUCLEOTIDE SEQUENCE [LARGE SCALE GENOMIC DNA]</scope>
    <source>
        <strain evidence="2">ATCC PRA-425</strain>
    </source>
</reference>
<organism evidence="2 3">
    <name type="scientific">Perkinsus chesapeaki</name>
    <name type="common">Clam parasite</name>
    <name type="synonym">Perkinsus andrewsi</name>
    <dbReference type="NCBI Taxonomy" id="330153"/>
    <lineage>
        <taxon>Eukaryota</taxon>
        <taxon>Sar</taxon>
        <taxon>Alveolata</taxon>
        <taxon>Perkinsozoa</taxon>
        <taxon>Perkinsea</taxon>
        <taxon>Perkinsida</taxon>
        <taxon>Perkinsidae</taxon>
        <taxon>Perkinsus</taxon>
    </lineage>
</organism>
<protein>
    <submittedName>
        <fullName evidence="2">Uncharacterized protein</fullName>
    </submittedName>
</protein>